<comment type="caution">
    <text evidence="1">The sequence shown here is derived from an EMBL/GenBank/DDBJ whole genome shotgun (WGS) entry which is preliminary data.</text>
</comment>
<sequence>MPMPWTYRHASKEFASFLATARDRMGLGSDNMTYTAVDGVFRTFRARLAPAQAIAFADCLPCVARAIFVFGWDVAAPPRPFARRAEMTREVQAWRPHHNLTPENAIEATAFALWRHANHRDLAAALTEIGPEAEDFWRPDISDPCEIEQRVI</sequence>
<organism evidence="1 2">
    <name type="scientific">Thioclava atlantica</name>
    <dbReference type="NCBI Taxonomy" id="1317124"/>
    <lineage>
        <taxon>Bacteria</taxon>
        <taxon>Pseudomonadati</taxon>
        <taxon>Pseudomonadota</taxon>
        <taxon>Alphaproteobacteria</taxon>
        <taxon>Rhodobacterales</taxon>
        <taxon>Paracoccaceae</taxon>
        <taxon>Thioclava</taxon>
    </lineage>
</organism>
<reference evidence="1 2" key="2">
    <citation type="journal article" date="2015" name="Antonie Van Leeuwenhoek">
        <title>Thioclava indica sp. nov., isolated from surface seawater of the Indian Ocean.</title>
        <authorList>
            <person name="Liu Y."/>
            <person name="Lai Q."/>
            <person name="Du J."/>
            <person name="Xu H."/>
            <person name="Jiang L."/>
            <person name="Shao Z."/>
        </authorList>
    </citation>
    <scope>NUCLEOTIDE SEQUENCE [LARGE SCALE GENOMIC DNA]</scope>
    <source>
        <strain evidence="1 2">13D2W-2</strain>
    </source>
</reference>
<dbReference type="Pfam" id="PF10025">
    <property type="entry name" value="DUF2267"/>
    <property type="match status" value="1"/>
</dbReference>
<name>A0A085TYJ6_9RHOB</name>
<evidence type="ECO:0000313" key="1">
    <source>
        <dbReference type="EMBL" id="KFE35793.1"/>
    </source>
</evidence>
<evidence type="ECO:0000313" key="2">
    <source>
        <dbReference type="Proteomes" id="UP000028607"/>
    </source>
</evidence>
<proteinExistence type="predicted"/>
<dbReference type="RefSeq" id="WP_038145044.1">
    <property type="nucleotide sequence ID" value="NZ_AQRC01000004.1"/>
</dbReference>
<evidence type="ECO:0008006" key="3">
    <source>
        <dbReference type="Google" id="ProtNLM"/>
    </source>
</evidence>
<dbReference type="InterPro" id="IPR018727">
    <property type="entry name" value="DUF2267"/>
</dbReference>
<keyword evidence="2" id="KW-1185">Reference proteome</keyword>
<dbReference type="Proteomes" id="UP000028607">
    <property type="component" value="Unassembled WGS sequence"/>
</dbReference>
<reference evidence="2" key="1">
    <citation type="submission" date="2013-04" db="EMBL/GenBank/DDBJ databases">
        <title>Thioclava sp. 13D2W-2 Genome Sequencing.</title>
        <authorList>
            <person name="Lai Q."/>
            <person name="Li G."/>
            <person name="Shao Z."/>
        </authorList>
    </citation>
    <scope>NUCLEOTIDE SEQUENCE [LARGE SCALE GENOMIC DNA]</scope>
    <source>
        <strain evidence="2">13D2W-2</strain>
    </source>
</reference>
<accession>A0A085TYJ6</accession>
<dbReference type="AlphaFoldDB" id="A0A085TYJ6"/>
<gene>
    <name evidence="1" type="ORF">DW2_07513</name>
</gene>
<dbReference type="InterPro" id="IPR038282">
    <property type="entry name" value="DUF2267_sf"/>
</dbReference>
<dbReference type="PATRIC" id="fig|1317124.6.peg.1522"/>
<dbReference type="Gene3D" id="1.10.490.110">
    <property type="entry name" value="Uncharacterized conserved protein DUF2267"/>
    <property type="match status" value="1"/>
</dbReference>
<dbReference type="STRING" id="1317124.DW2_07513"/>
<dbReference type="OrthoDB" id="20942at2"/>
<dbReference type="eggNOG" id="COG5502">
    <property type="taxonomic scope" value="Bacteria"/>
</dbReference>
<dbReference type="EMBL" id="AQRC01000004">
    <property type="protein sequence ID" value="KFE35793.1"/>
    <property type="molecule type" value="Genomic_DNA"/>
</dbReference>
<protein>
    <recommendedName>
        <fullName evidence="3">DUF2267 domain-containing protein</fullName>
    </recommendedName>
</protein>